<sequence length="224" mass="25082">MLELSYSSIFHYNDEEASVALGLDQSVINSYPRFQFDRDNARNSNGNNNTCSICLCEYKDSEMLKMMPECRHFFHLCCLDSWLRLRGTCPVCRNSPLPPSLSTPLQEVVPLSQYAVDRRRKTDLLSKLSYLNLSWNDLQSQMPPEFGLLQNLAVLDIRNSGLRGSVPADICDSGNLVVLQLDGNSLQGNIPEEIGNWASPFDVANVAESAECSWASPFATYTKT</sequence>
<dbReference type="Gene3D" id="3.30.40.10">
    <property type="entry name" value="Zinc/RING finger domain, C3HC4 (zinc finger)"/>
    <property type="match status" value="1"/>
</dbReference>
<keyword evidence="4" id="KW-1185">Reference proteome</keyword>
<dbReference type="SMART" id="SM00184">
    <property type="entry name" value="RING"/>
    <property type="match status" value="1"/>
</dbReference>
<reference evidence="3 4" key="1">
    <citation type="journal article" date="2015" name="Sci. Rep.">
        <title>The power of single molecule real-time sequencing technology in the de novo assembly of a eukaryotic genome.</title>
        <authorList>
            <person name="Sakai H."/>
            <person name="Naito K."/>
            <person name="Ogiso-Tanaka E."/>
            <person name="Takahashi Y."/>
            <person name="Iseki K."/>
            <person name="Muto C."/>
            <person name="Satou K."/>
            <person name="Teruya K."/>
            <person name="Shiroma A."/>
            <person name="Shimoji M."/>
            <person name="Hirano T."/>
            <person name="Itoh T."/>
            <person name="Kaga A."/>
            <person name="Tomooka N."/>
        </authorList>
    </citation>
    <scope>NUCLEOTIDE SEQUENCE [LARGE SCALE GENOMIC DNA]</scope>
    <source>
        <strain evidence="4">cv. Shumari</strain>
    </source>
</reference>
<evidence type="ECO:0000256" key="1">
    <source>
        <dbReference type="PROSITE-ProRule" id="PRU00175"/>
    </source>
</evidence>
<dbReference type="InterPro" id="IPR013083">
    <property type="entry name" value="Znf_RING/FYVE/PHD"/>
</dbReference>
<evidence type="ECO:0000313" key="3">
    <source>
        <dbReference type="EMBL" id="BAT96629.1"/>
    </source>
</evidence>
<dbReference type="Pfam" id="PF13639">
    <property type="entry name" value="zf-RING_2"/>
    <property type="match status" value="1"/>
</dbReference>
<dbReference type="PANTHER" id="PTHR46592">
    <property type="entry name" value="RING-H2 FINGER PROTEIN ATL67"/>
    <property type="match status" value="1"/>
</dbReference>
<dbReference type="SUPFAM" id="SSF57850">
    <property type="entry name" value="RING/U-box"/>
    <property type="match status" value="1"/>
</dbReference>
<evidence type="ECO:0000313" key="4">
    <source>
        <dbReference type="Proteomes" id="UP000291084"/>
    </source>
</evidence>
<dbReference type="GO" id="GO:0016567">
    <property type="term" value="P:protein ubiquitination"/>
    <property type="evidence" value="ECO:0007669"/>
    <property type="project" value="InterPro"/>
</dbReference>
<dbReference type="InterPro" id="IPR001611">
    <property type="entry name" value="Leu-rich_rpt"/>
</dbReference>
<protein>
    <recommendedName>
        <fullName evidence="2">RING-type domain-containing protein</fullName>
    </recommendedName>
</protein>
<evidence type="ECO:0000259" key="2">
    <source>
        <dbReference type="PROSITE" id="PS50089"/>
    </source>
</evidence>
<dbReference type="SUPFAM" id="SSF52058">
    <property type="entry name" value="L domain-like"/>
    <property type="match status" value="1"/>
</dbReference>
<dbReference type="PANTHER" id="PTHR46592:SF6">
    <property type="entry name" value="RING-H2 FINGER PROTEIN ATL67"/>
    <property type="match status" value="1"/>
</dbReference>
<dbReference type="Gene3D" id="3.80.10.10">
    <property type="entry name" value="Ribonuclease Inhibitor"/>
    <property type="match status" value="1"/>
</dbReference>
<dbReference type="InterPro" id="IPR044289">
    <property type="entry name" value="ATL67-70"/>
</dbReference>
<dbReference type="PROSITE" id="PS50089">
    <property type="entry name" value="ZF_RING_2"/>
    <property type="match status" value="1"/>
</dbReference>
<name>A0A0S3SUX8_PHAAN</name>
<dbReference type="Proteomes" id="UP000291084">
    <property type="component" value="Chromosome 8"/>
</dbReference>
<dbReference type="GO" id="GO:0016740">
    <property type="term" value="F:transferase activity"/>
    <property type="evidence" value="ECO:0007669"/>
    <property type="project" value="InterPro"/>
</dbReference>
<dbReference type="AlphaFoldDB" id="A0A0S3SUX8"/>
<keyword evidence="1" id="KW-0862">Zinc</keyword>
<keyword evidence="1" id="KW-0479">Metal-binding</keyword>
<dbReference type="InterPro" id="IPR001841">
    <property type="entry name" value="Znf_RING"/>
</dbReference>
<gene>
    <name evidence="3" type="primary">Vigan.08G360000</name>
    <name evidence="3" type="ORF">VIGAN_08360000</name>
</gene>
<proteinExistence type="predicted"/>
<accession>A0A0S3SUX8</accession>
<keyword evidence="1" id="KW-0863">Zinc-finger</keyword>
<feature type="domain" description="RING-type" evidence="2">
    <location>
        <begin position="51"/>
        <end position="93"/>
    </location>
</feature>
<dbReference type="Pfam" id="PF00560">
    <property type="entry name" value="LRR_1"/>
    <property type="match status" value="2"/>
</dbReference>
<dbReference type="EMBL" id="AP015041">
    <property type="protein sequence ID" value="BAT96629.1"/>
    <property type="molecule type" value="Genomic_DNA"/>
</dbReference>
<organism evidence="3 4">
    <name type="scientific">Vigna angularis var. angularis</name>
    <dbReference type="NCBI Taxonomy" id="157739"/>
    <lineage>
        <taxon>Eukaryota</taxon>
        <taxon>Viridiplantae</taxon>
        <taxon>Streptophyta</taxon>
        <taxon>Embryophyta</taxon>
        <taxon>Tracheophyta</taxon>
        <taxon>Spermatophyta</taxon>
        <taxon>Magnoliopsida</taxon>
        <taxon>eudicotyledons</taxon>
        <taxon>Gunneridae</taxon>
        <taxon>Pentapetalae</taxon>
        <taxon>rosids</taxon>
        <taxon>fabids</taxon>
        <taxon>Fabales</taxon>
        <taxon>Fabaceae</taxon>
        <taxon>Papilionoideae</taxon>
        <taxon>50 kb inversion clade</taxon>
        <taxon>NPAAA clade</taxon>
        <taxon>indigoferoid/millettioid clade</taxon>
        <taxon>Phaseoleae</taxon>
        <taxon>Vigna</taxon>
    </lineage>
</organism>
<dbReference type="GO" id="GO:0008270">
    <property type="term" value="F:zinc ion binding"/>
    <property type="evidence" value="ECO:0007669"/>
    <property type="project" value="UniProtKB-KW"/>
</dbReference>
<dbReference type="InterPro" id="IPR032675">
    <property type="entry name" value="LRR_dom_sf"/>
</dbReference>